<dbReference type="InterPro" id="IPR005561">
    <property type="entry name" value="ANTAR"/>
</dbReference>
<sequence>MRVLIVENQPERLAMLVPALEAAGCVVAATLNSARSLDVQVQALRPDVVIIAQDSPDRDTLEHICVANQDCPRPIVMFTDDGSAESIRAATQAGVTSYVVDGIDPARIRSILDVAVSRFEAFQALHDQLEQTRLELSERKLIDQAKALLIKQTGASEPEVYREMRRAAMDRGLKLADIARQILQKPLA</sequence>
<protein>
    <submittedName>
        <fullName evidence="4">Histidine kinase</fullName>
    </submittedName>
</protein>
<dbReference type="STRING" id="1123392.GCA_000376425_01888"/>
<dbReference type="SMART" id="SM01012">
    <property type="entry name" value="ANTAR"/>
    <property type="match status" value="1"/>
</dbReference>
<dbReference type="GO" id="GO:0000160">
    <property type="term" value="P:phosphorelay signal transduction system"/>
    <property type="evidence" value="ECO:0007669"/>
    <property type="project" value="InterPro"/>
</dbReference>
<dbReference type="GO" id="GO:0016301">
    <property type="term" value="F:kinase activity"/>
    <property type="evidence" value="ECO:0007669"/>
    <property type="project" value="UniProtKB-KW"/>
</dbReference>
<evidence type="ECO:0000313" key="4">
    <source>
        <dbReference type="EMBL" id="KVW91300.1"/>
    </source>
</evidence>
<evidence type="ECO:0000259" key="3">
    <source>
        <dbReference type="PROSITE" id="PS50921"/>
    </source>
</evidence>
<dbReference type="PIRSF" id="PIRSF036382">
    <property type="entry name" value="RR_antiterm"/>
    <property type="match status" value="1"/>
</dbReference>
<keyword evidence="5" id="KW-1185">Reference proteome</keyword>
<dbReference type="Proteomes" id="UP000064243">
    <property type="component" value="Unassembled WGS sequence"/>
</dbReference>
<dbReference type="OrthoDB" id="9782798at2"/>
<proteinExistence type="predicted"/>
<feature type="domain" description="ANTAR" evidence="3">
    <location>
        <begin position="122"/>
        <end position="183"/>
    </location>
</feature>
<evidence type="ECO:0000256" key="1">
    <source>
        <dbReference type="PROSITE-ProRule" id="PRU00169"/>
    </source>
</evidence>
<dbReference type="SMART" id="SM00448">
    <property type="entry name" value="REC"/>
    <property type="match status" value="1"/>
</dbReference>
<evidence type="ECO:0000259" key="2">
    <source>
        <dbReference type="PROSITE" id="PS50110"/>
    </source>
</evidence>
<dbReference type="PROSITE" id="PS50110">
    <property type="entry name" value="RESPONSE_REGULATORY"/>
    <property type="match status" value="1"/>
</dbReference>
<dbReference type="PROSITE" id="PS50921">
    <property type="entry name" value="ANTAR"/>
    <property type="match status" value="1"/>
</dbReference>
<dbReference type="InterPro" id="IPR036388">
    <property type="entry name" value="WH-like_DNA-bd_sf"/>
</dbReference>
<dbReference type="RefSeq" id="WP_059759218.1">
    <property type="nucleotide sequence ID" value="NZ_LDUG01000061.1"/>
</dbReference>
<keyword evidence="4" id="KW-0418">Kinase</keyword>
<dbReference type="Gene3D" id="1.10.10.10">
    <property type="entry name" value="Winged helix-like DNA-binding domain superfamily/Winged helix DNA-binding domain"/>
    <property type="match status" value="1"/>
</dbReference>
<gene>
    <name evidence="4" type="ORF">ABW22_16000</name>
</gene>
<comment type="caution">
    <text evidence="1">Lacks conserved residue(s) required for the propagation of feature annotation.</text>
</comment>
<dbReference type="InterPro" id="IPR011006">
    <property type="entry name" value="CheY-like_superfamily"/>
</dbReference>
<dbReference type="GO" id="GO:0003723">
    <property type="term" value="F:RNA binding"/>
    <property type="evidence" value="ECO:0007669"/>
    <property type="project" value="InterPro"/>
</dbReference>
<dbReference type="SUPFAM" id="SSF52172">
    <property type="entry name" value="CheY-like"/>
    <property type="match status" value="1"/>
</dbReference>
<dbReference type="Pfam" id="PF00072">
    <property type="entry name" value="Response_reg"/>
    <property type="match status" value="1"/>
</dbReference>
<organism evidence="4 5">
    <name type="scientific">Thiobacillus denitrificans</name>
    <dbReference type="NCBI Taxonomy" id="36861"/>
    <lineage>
        <taxon>Bacteria</taxon>
        <taxon>Pseudomonadati</taxon>
        <taxon>Pseudomonadota</taxon>
        <taxon>Betaproteobacteria</taxon>
        <taxon>Nitrosomonadales</taxon>
        <taxon>Thiobacillaceae</taxon>
        <taxon>Thiobacillus</taxon>
    </lineage>
</organism>
<keyword evidence="4" id="KW-0808">Transferase</keyword>
<evidence type="ECO:0000313" key="5">
    <source>
        <dbReference type="Proteomes" id="UP000064243"/>
    </source>
</evidence>
<reference evidence="4 5" key="1">
    <citation type="journal article" date="2015" name="Appl. Environ. Microbiol.">
        <title>Aerobic and Anaerobic Thiosulfate Oxidation by a Cold-Adapted, Subglacial Chemoautotroph.</title>
        <authorList>
            <person name="Harrold Z.R."/>
            <person name="Skidmore M.L."/>
            <person name="Hamilton T.L."/>
            <person name="Desch L."/>
            <person name="Amada K."/>
            <person name="van Gelder W."/>
            <person name="Glover K."/>
            <person name="Roden E.E."/>
            <person name="Boyd E.S."/>
        </authorList>
    </citation>
    <scope>NUCLEOTIDE SEQUENCE [LARGE SCALE GENOMIC DNA]</scope>
    <source>
        <strain evidence="4 5">RG</strain>
    </source>
</reference>
<dbReference type="Pfam" id="PF03861">
    <property type="entry name" value="ANTAR"/>
    <property type="match status" value="1"/>
</dbReference>
<dbReference type="Gene3D" id="3.40.50.2300">
    <property type="match status" value="1"/>
</dbReference>
<dbReference type="CDD" id="cd00156">
    <property type="entry name" value="REC"/>
    <property type="match status" value="1"/>
</dbReference>
<accession>A0A106BER0</accession>
<dbReference type="InterPro" id="IPR008327">
    <property type="entry name" value="Sig_transdc_resp-reg_antiterm"/>
</dbReference>
<dbReference type="InterPro" id="IPR001789">
    <property type="entry name" value="Sig_transdc_resp-reg_receiver"/>
</dbReference>
<name>A0A106BER0_THIDE</name>
<dbReference type="AlphaFoldDB" id="A0A106BER0"/>
<feature type="domain" description="Response regulatory" evidence="2">
    <location>
        <begin position="2"/>
        <end position="116"/>
    </location>
</feature>
<dbReference type="EMBL" id="LDUG01000061">
    <property type="protein sequence ID" value="KVW91300.1"/>
    <property type="molecule type" value="Genomic_DNA"/>
</dbReference>
<dbReference type="PATRIC" id="fig|36861.3.peg.3153"/>
<comment type="caution">
    <text evidence="4">The sequence shown here is derived from an EMBL/GenBank/DDBJ whole genome shotgun (WGS) entry which is preliminary data.</text>
</comment>